<sequence length="198" mass="22540">MIQLIRQLWERSTAPARTEGPANKSPVPNAPKAPSGRSSKARPAAASGVIQVTAPLRTGIRHNRKLRSILHDEHDQLTLQLEIIRTAHEARDYLNTALTLQRFRSGLNAHVLKENVHLYAYLQQYLPHDSEEALLMHEFRREMHGVTRQALAFLKRYDAPGALNADSHEAFAHDVEELAELLAKRIENEERFLYPLYG</sequence>
<dbReference type="Proteomes" id="UP001597304">
    <property type="component" value="Unassembled WGS sequence"/>
</dbReference>
<feature type="region of interest" description="Disordered" evidence="1">
    <location>
        <begin position="12"/>
        <end position="48"/>
    </location>
</feature>
<feature type="domain" description="Hemerythrin-like" evidence="2">
    <location>
        <begin position="68"/>
        <end position="196"/>
    </location>
</feature>
<evidence type="ECO:0000256" key="1">
    <source>
        <dbReference type="SAM" id="MobiDB-lite"/>
    </source>
</evidence>
<dbReference type="EMBL" id="JBHUEJ010000019">
    <property type="protein sequence ID" value="MFD1711088.1"/>
    <property type="molecule type" value="Genomic_DNA"/>
</dbReference>
<reference evidence="4" key="1">
    <citation type="journal article" date="2019" name="Int. J. Syst. Evol. Microbiol.">
        <title>The Global Catalogue of Microorganisms (GCM) 10K type strain sequencing project: providing services to taxonomists for standard genome sequencing and annotation.</title>
        <authorList>
            <consortium name="The Broad Institute Genomics Platform"/>
            <consortium name="The Broad Institute Genome Sequencing Center for Infectious Disease"/>
            <person name="Wu L."/>
            <person name="Ma J."/>
        </authorList>
    </citation>
    <scope>NUCLEOTIDE SEQUENCE [LARGE SCALE GENOMIC DNA]</scope>
    <source>
        <strain evidence="4">LMG 29247</strain>
    </source>
</reference>
<dbReference type="InterPro" id="IPR038309">
    <property type="entry name" value="Rsd/AlgQ_sf"/>
</dbReference>
<dbReference type="RefSeq" id="WP_187265576.1">
    <property type="nucleotide sequence ID" value="NZ_JBHUEJ010000019.1"/>
</dbReference>
<proteinExistence type="predicted"/>
<comment type="caution">
    <text evidence="3">The sequence shown here is derived from an EMBL/GenBank/DDBJ whole genome shotgun (WGS) entry which is preliminary data.</text>
</comment>
<gene>
    <name evidence="3" type="ORF">ACFSF0_10750</name>
</gene>
<protein>
    <submittedName>
        <fullName evidence="3">Hemerythrin domain-containing protein</fullName>
    </submittedName>
</protein>
<evidence type="ECO:0000313" key="4">
    <source>
        <dbReference type="Proteomes" id="UP001597304"/>
    </source>
</evidence>
<organism evidence="3 4">
    <name type="scientific">Ottowia flava</name>
    <dbReference type="NCBI Taxonomy" id="2675430"/>
    <lineage>
        <taxon>Bacteria</taxon>
        <taxon>Pseudomonadati</taxon>
        <taxon>Pseudomonadota</taxon>
        <taxon>Betaproteobacteria</taxon>
        <taxon>Burkholderiales</taxon>
        <taxon>Comamonadaceae</taxon>
        <taxon>Ottowia</taxon>
    </lineage>
</organism>
<dbReference type="Gene3D" id="1.20.120.1370">
    <property type="entry name" value="Regulator of RNA polymerase sigma(70) subunit, domain 4"/>
    <property type="match status" value="1"/>
</dbReference>
<evidence type="ECO:0000259" key="2">
    <source>
        <dbReference type="Pfam" id="PF01814"/>
    </source>
</evidence>
<keyword evidence="4" id="KW-1185">Reference proteome</keyword>
<accession>A0ABW4KXP2</accession>
<name>A0ABW4KXP2_9BURK</name>
<evidence type="ECO:0000313" key="3">
    <source>
        <dbReference type="EMBL" id="MFD1711088.1"/>
    </source>
</evidence>
<dbReference type="Pfam" id="PF01814">
    <property type="entry name" value="Hemerythrin"/>
    <property type="match status" value="1"/>
</dbReference>
<dbReference type="InterPro" id="IPR012312">
    <property type="entry name" value="Hemerythrin-like"/>
</dbReference>